<keyword evidence="2" id="KW-1185">Reference proteome</keyword>
<organism evidence="1 2">
    <name type="scientific">Ktedonospora formicarum</name>
    <dbReference type="NCBI Taxonomy" id="2778364"/>
    <lineage>
        <taxon>Bacteria</taxon>
        <taxon>Bacillati</taxon>
        <taxon>Chloroflexota</taxon>
        <taxon>Ktedonobacteria</taxon>
        <taxon>Ktedonobacterales</taxon>
        <taxon>Ktedonobacteraceae</taxon>
        <taxon>Ktedonospora</taxon>
    </lineage>
</organism>
<evidence type="ECO:0000313" key="2">
    <source>
        <dbReference type="Proteomes" id="UP000612362"/>
    </source>
</evidence>
<comment type="caution">
    <text evidence="1">The sequence shown here is derived from an EMBL/GenBank/DDBJ whole genome shotgun (WGS) entry which is preliminary data.</text>
</comment>
<accession>A0A8J3I7C7</accession>
<name>A0A8J3I7C7_9CHLR</name>
<protein>
    <submittedName>
        <fullName evidence="1">Uncharacterized protein</fullName>
    </submittedName>
</protein>
<dbReference type="EMBL" id="BNJF01000004">
    <property type="protein sequence ID" value="GHO48796.1"/>
    <property type="molecule type" value="Genomic_DNA"/>
</dbReference>
<proteinExistence type="predicted"/>
<evidence type="ECO:0000313" key="1">
    <source>
        <dbReference type="EMBL" id="GHO48796.1"/>
    </source>
</evidence>
<sequence>MYLGQRRDLIGRAHVTFSLSRQDNESLTFYMAARKTWRVICLADKLSPFSEAEKGEEMYVP</sequence>
<reference evidence="1" key="1">
    <citation type="submission" date="2020-10" db="EMBL/GenBank/DDBJ databases">
        <title>Taxonomic study of unclassified bacteria belonging to the class Ktedonobacteria.</title>
        <authorList>
            <person name="Yabe S."/>
            <person name="Wang C.M."/>
            <person name="Zheng Y."/>
            <person name="Sakai Y."/>
            <person name="Cavaletti L."/>
            <person name="Monciardini P."/>
            <person name="Donadio S."/>
        </authorList>
    </citation>
    <scope>NUCLEOTIDE SEQUENCE</scope>
    <source>
        <strain evidence="1">SOSP1-1</strain>
    </source>
</reference>
<dbReference type="Proteomes" id="UP000612362">
    <property type="component" value="Unassembled WGS sequence"/>
</dbReference>
<dbReference type="AlphaFoldDB" id="A0A8J3I7C7"/>
<gene>
    <name evidence="1" type="ORF">KSX_69590</name>
</gene>